<organism evidence="1 2">
    <name type="scientific">Colletotrichum navitas</name>
    <dbReference type="NCBI Taxonomy" id="681940"/>
    <lineage>
        <taxon>Eukaryota</taxon>
        <taxon>Fungi</taxon>
        <taxon>Dikarya</taxon>
        <taxon>Ascomycota</taxon>
        <taxon>Pezizomycotina</taxon>
        <taxon>Sordariomycetes</taxon>
        <taxon>Hypocreomycetidae</taxon>
        <taxon>Glomerellales</taxon>
        <taxon>Glomerellaceae</taxon>
        <taxon>Colletotrichum</taxon>
        <taxon>Colletotrichum graminicola species complex</taxon>
    </lineage>
</organism>
<dbReference type="AlphaFoldDB" id="A0AAD8Q1N5"/>
<keyword evidence="2" id="KW-1185">Reference proteome</keyword>
<protein>
    <submittedName>
        <fullName evidence="1">Uncharacterized protein</fullName>
    </submittedName>
</protein>
<dbReference type="Proteomes" id="UP001230504">
    <property type="component" value="Unassembled WGS sequence"/>
</dbReference>
<dbReference type="RefSeq" id="XP_060415402.1">
    <property type="nucleotide sequence ID" value="XM_060557535.1"/>
</dbReference>
<reference evidence="1" key="1">
    <citation type="submission" date="2021-06" db="EMBL/GenBank/DDBJ databases">
        <title>Comparative genomics, transcriptomics and evolutionary studies reveal genomic signatures of adaptation to plant cell wall in hemibiotrophic fungi.</title>
        <authorList>
            <consortium name="DOE Joint Genome Institute"/>
            <person name="Baroncelli R."/>
            <person name="Diaz J.F."/>
            <person name="Benocci T."/>
            <person name="Peng M."/>
            <person name="Battaglia E."/>
            <person name="Haridas S."/>
            <person name="Andreopoulos W."/>
            <person name="Labutti K."/>
            <person name="Pangilinan J."/>
            <person name="Floch G.L."/>
            <person name="Makela M.R."/>
            <person name="Henrissat B."/>
            <person name="Grigoriev I.V."/>
            <person name="Crouch J.A."/>
            <person name="De Vries R.P."/>
            <person name="Sukno S.A."/>
            <person name="Thon M.R."/>
        </authorList>
    </citation>
    <scope>NUCLEOTIDE SEQUENCE</scope>
    <source>
        <strain evidence="1">CBS 125086</strain>
    </source>
</reference>
<accession>A0AAD8Q1N5</accession>
<comment type="caution">
    <text evidence="1">The sequence shown here is derived from an EMBL/GenBank/DDBJ whole genome shotgun (WGS) entry which is preliminary data.</text>
</comment>
<name>A0AAD8Q1N5_9PEZI</name>
<proteinExistence type="predicted"/>
<dbReference type="EMBL" id="JAHLJV010000021">
    <property type="protein sequence ID" value="KAK1594181.1"/>
    <property type="molecule type" value="Genomic_DNA"/>
</dbReference>
<sequence>MTKTATPERPFTGRPCSSVILLGTTTPMMVLATPLGFITEAIPRLGLLPVEANCSKQEPGIKCKPVRWWVV</sequence>
<evidence type="ECO:0000313" key="2">
    <source>
        <dbReference type="Proteomes" id="UP001230504"/>
    </source>
</evidence>
<gene>
    <name evidence="1" type="ORF">LY79DRAFT_550075</name>
</gene>
<evidence type="ECO:0000313" key="1">
    <source>
        <dbReference type="EMBL" id="KAK1594181.1"/>
    </source>
</evidence>
<dbReference type="GeneID" id="85441775"/>